<evidence type="ECO:0000256" key="6">
    <source>
        <dbReference type="ARBA" id="ARBA00022989"/>
    </source>
</evidence>
<dbReference type="InterPro" id="IPR006990">
    <property type="entry name" value="Tweety"/>
</dbReference>
<evidence type="ECO:0000256" key="12">
    <source>
        <dbReference type="ARBA" id="ARBA00023303"/>
    </source>
</evidence>
<dbReference type="OrthoDB" id="187568at2759"/>
<feature type="transmembrane region" description="Helical" evidence="13">
    <location>
        <begin position="53"/>
        <end position="72"/>
    </location>
</feature>
<dbReference type="Proteomes" id="UP000036403">
    <property type="component" value="Unassembled WGS sequence"/>
</dbReference>
<comment type="caution">
    <text evidence="13">Lacks conserved residue(s) required for the propagation of feature annotation.</text>
</comment>
<evidence type="ECO:0000256" key="9">
    <source>
        <dbReference type="ARBA" id="ARBA00023173"/>
    </source>
</evidence>
<dbReference type="GO" id="GO:0005229">
    <property type="term" value="F:intracellularly calcium-gated chloride channel activity"/>
    <property type="evidence" value="ECO:0007669"/>
    <property type="project" value="TreeGrafter"/>
</dbReference>
<keyword evidence="3 13" id="KW-0813">Transport</keyword>
<evidence type="ECO:0000256" key="7">
    <source>
        <dbReference type="ARBA" id="ARBA00023065"/>
    </source>
</evidence>
<evidence type="ECO:0000256" key="1">
    <source>
        <dbReference type="ARBA" id="ARBA00004651"/>
    </source>
</evidence>
<comment type="caution">
    <text evidence="14">The sequence shown here is derived from an EMBL/GenBank/DDBJ whole genome shotgun (WGS) entry which is preliminary data.</text>
</comment>
<dbReference type="PaxDb" id="67767-A0A0J7NPC3"/>
<evidence type="ECO:0000256" key="3">
    <source>
        <dbReference type="ARBA" id="ARBA00022448"/>
    </source>
</evidence>
<dbReference type="EMBL" id="LBMM01002798">
    <property type="protein sequence ID" value="KMQ94350.1"/>
    <property type="molecule type" value="Genomic_DNA"/>
</dbReference>
<dbReference type="PANTHER" id="PTHR12424">
    <property type="entry name" value="TWEETY-RELATED"/>
    <property type="match status" value="1"/>
</dbReference>
<keyword evidence="7 13" id="KW-0406">Ion transport</keyword>
<comment type="similarity">
    <text evidence="2 13">Belongs to the tweety family.</text>
</comment>
<comment type="subcellular location">
    <subcellularLocation>
        <location evidence="1">Cell membrane</location>
        <topology evidence="1">Multi-pass membrane protein</topology>
    </subcellularLocation>
</comment>
<evidence type="ECO:0000256" key="5">
    <source>
        <dbReference type="ARBA" id="ARBA00022692"/>
    </source>
</evidence>
<keyword evidence="10" id="KW-0325">Glycoprotein</keyword>
<dbReference type="AlphaFoldDB" id="A0A0J7NPC3"/>
<organism evidence="14 15">
    <name type="scientific">Lasius niger</name>
    <name type="common">Black garden ant</name>
    <dbReference type="NCBI Taxonomy" id="67767"/>
    <lineage>
        <taxon>Eukaryota</taxon>
        <taxon>Metazoa</taxon>
        <taxon>Ecdysozoa</taxon>
        <taxon>Arthropoda</taxon>
        <taxon>Hexapoda</taxon>
        <taxon>Insecta</taxon>
        <taxon>Pterygota</taxon>
        <taxon>Neoptera</taxon>
        <taxon>Endopterygota</taxon>
        <taxon>Hymenoptera</taxon>
        <taxon>Apocrita</taxon>
        <taxon>Aculeata</taxon>
        <taxon>Formicoidea</taxon>
        <taxon>Formicidae</taxon>
        <taxon>Formicinae</taxon>
        <taxon>Lasius</taxon>
        <taxon>Lasius</taxon>
    </lineage>
</organism>
<dbReference type="PANTHER" id="PTHR12424:SF8">
    <property type="entry name" value="PROTEIN TWEETY"/>
    <property type="match status" value="1"/>
</dbReference>
<evidence type="ECO:0000256" key="11">
    <source>
        <dbReference type="ARBA" id="ARBA00023214"/>
    </source>
</evidence>
<evidence type="ECO:0000256" key="10">
    <source>
        <dbReference type="ARBA" id="ARBA00023180"/>
    </source>
</evidence>
<gene>
    <name evidence="14" type="ORF">RF55_5506</name>
</gene>
<keyword evidence="8 13" id="KW-0472">Membrane</keyword>
<keyword evidence="11 13" id="KW-0868">Chloride</keyword>
<dbReference type="GO" id="GO:0005886">
    <property type="term" value="C:plasma membrane"/>
    <property type="evidence" value="ECO:0007669"/>
    <property type="project" value="UniProtKB-SubCell"/>
</dbReference>
<keyword evidence="15" id="KW-1185">Reference proteome</keyword>
<keyword evidence="6 13" id="KW-1133">Transmembrane helix</keyword>
<name>A0A0J7NPC3_LASNI</name>
<sequence length="101" mass="10800">MVGCNFFFQSLGILGSIPAAWLILTLLVLLVYLVTRCCDRRPRPKKSITALKFSLAILALLCSGAVAVGLYGNDDVHNGLVQLVAAAKNVDGILMGVRNQV</sequence>
<dbReference type="Pfam" id="PF04906">
    <property type="entry name" value="Tweety"/>
    <property type="match status" value="1"/>
</dbReference>
<keyword evidence="9 13" id="KW-0869">Chloride channel</keyword>
<evidence type="ECO:0000313" key="14">
    <source>
        <dbReference type="EMBL" id="KMQ94350.1"/>
    </source>
</evidence>
<keyword evidence="12 13" id="KW-0407">Ion channel</keyword>
<dbReference type="STRING" id="67767.A0A0J7NPC3"/>
<reference evidence="14 15" key="1">
    <citation type="submission" date="2015-04" db="EMBL/GenBank/DDBJ databases">
        <title>Lasius niger genome sequencing.</title>
        <authorList>
            <person name="Konorov E.A."/>
            <person name="Nikitin M.A."/>
            <person name="Kirill M.V."/>
            <person name="Chang P."/>
        </authorList>
    </citation>
    <scope>NUCLEOTIDE SEQUENCE [LARGE SCALE GENOMIC DNA]</scope>
    <source>
        <tissue evidence="14">Whole</tissue>
    </source>
</reference>
<proteinExistence type="inferred from homology"/>
<keyword evidence="5 13" id="KW-0812">Transmembrane</keyword>
<evidence type="ECO:0000256" key="2">
    <source>
        <dbReference type="ARBA" id="ARBA00009849"/>
    </source>
</evidence>
<protein>
    <recommendedName>
        <fullName evidence="13">Protein tweety homolog</fullName>
    </recommendedName>
</protein>
<feature type="transmembrane region" description="Helical" evidence="13">
    <location>
        <begin position="6"/>
        <end position="33"/>
    </location>
</feature>
<dbReference type="GO" id="GO:0072320">
    <property type="term" value="F:volume-sensitive chloride channel activity"/>
    <property type="evidence" value="ECO:0007669"/>
    <property type="project" value="TreeGrafter"/>
</dbReference>
<evidence type="ECO:0000256" key="4">
    <source>
        <dbReference type="ARBA" id="ARBA00022475"/>
    </source>
</evidence>
<keyword evidence="4" id="KW-1003">Cell membrane</keyword>
<evidence type="ECO:0000313" key="15">
    <source>
        <dbReference type="Proteomes" id="UP000036403"/>
    </source>
</evidence>
<accession>A0A0J7NPC3</accession>
<evidence type="ECO:0000256" key="13">
    <source>
        <dbReference type="RuleBase" id="RU361114"/>
    </source>
</evidence>
<evidence type="ECO:0000256" key="8">
    <source>
        <dbReference type="ARBA" id="ARBA00023136"/>
    </source>
</evidence>
<comment type="function">
    <text evidence="13">Probable chloride channel.</text>
</comment>
<dbReference type="GO" id="GO:0034707">
    <property type="term" value="C:chloride channel complex"/>
    <property type="evidence" value="ECO:0007669"/>
    <property type="project" value="UniProtKB-UniRule"/>
</dbReference>